<dbReference type="EMBL" id="KE125109">
    <property type="protein sequence ID" value="EPB71440.1"/>
    <property type="molecule type" value="Genomic_DNA"/>
</dbReference>
<keyword evidence="4" id="KW-0747">Spliceosome</keyword>
<feature type="domain" description="Pre-mRNA-splicing factor Syf1/CRNKL1-like C-terminal HAT-repeats" evidence="10">
    <location>
        <begin position="410"/>
        <end position="787"/>
    </location>
</feature>
<sequence>MRSRSMETQDKENFDLSAMSAETRDIAESSSKSKKSYLINDEDVPYEEDILRNPTSLRSWQRYIDHKKKSNAPWRQTCQIYERALKVFDRSYKLWYNYLRFRQRVIAHKPPTDVSWAYLCDAYERCLIHMHKMPRIWMDYCTIMTKRRVITDCRRVFDRALRALPVTQHLRIWPLYIKFVTSHDIPETAIRVYRRYLKLYPRAREDFVEYLQKIDQLDEAAKQLVALVNEDMPVSDKGKTVHQLWAELCELISKNPKKVYSLDVNVIMRQGIQKYSDQVGVLWCSFAEYYIRAGQFERARDIYEEAMISVKTVRDFTQIFDAYAAFEERNTAARMDNLSEPPDEEDELELEWLFARFEHLMARRPLLLNSVLLRQNPHNVHEWLNRVALYEGQPEKQIDTYLEGVRTVKPKLQVGKLSALWISFAKYYENADQLDDARSIFEKATQIAYAKVDELAMVWCEYAEMELRHKSPELAIAVLRRACAPPPRKTNYFDETETVQTRVHKSLRVWSMYADLEEGFGTVDSCRAVYDRILDLRIATPQIVINYAMFLEEHDYYEYAFKAYERGVALFKWPQVFDIWNLYLTKFVKRYGGKKLERARDLFEQCLETCPAKFTKNIFLLYAKLEEDYGLARHAMSIYSRATEAVDRKDMYSMFNIYIKKAQELYGLPHTRPIYEHAIQVLPEDASRDLSLRYAQMERTLGEIDRARAIFAHASEICDPKVHGHFWDTWMDFEVKHGNEDTLREMLRVKRSVQQTYNTSVKHMSAQMIAAGAAKAAEEIKSANAMQLLDKQTDKTSGGIAFVRGASKTTQMDTTENPDEISVDVDDDDEDDDAAAIETQAVPAAVFGDLKRPDQEEATYLHYRREILGEVDNELEHLSYARKMLNILGKSPGYEYSHLSVG</sequence>
<feature type="domain" description="Pre-mRNA-splicing factor SYF1 central HAT repeats" evidence="9">
    <location>
        <begin position="205"/>
        <end position="408"/>
    </location>
</feature>
<keyword evidence="7" id="KW-0539">Nucleus</keyword>
<evidence type="ECO:0000256" key="5">
    <source>
        <dbReference type="ARBA" id="ARBA00022737"/>
    </source>
</evidence>
<evidence type="ECO:0000259" key="10">
    <source>
        <dbReference type="Pfam" id="PF23231"/>
    </source>
</evidence>
<dbReference type="InterPro" id="IPR011990">
    <property type="entry name" value="TPR-like_helical_dom_sf"/>
</dbReference>
<keyword evidence="6" id="KW-0508">mRNA splicing</keyword>
<dbReference type="FunFam" id="1.25.40.10:FF:000137">
    <property type="entry name" value="Pre-mRNA-splicing factor syf1"/>
    <property type="match status" value="1"/>
</dbReference>
<dbReference type="SMART" id="SM00386">
    <property type="entry name" value="HAT"/>
    <property type="match status" value="12"/>
</dbReference>
<keyword evidence="3" id="KW-0507">mRNA processing</keyword>
<gene>
    <name evidence="12" type="ORF">ANCCEY_09457</name>
</gene>
<evidence type="ECO:0000256" key="2">
    <source>
        <dbReference type="ARBA" id="ARBA00008644"/>
    </source>
</evidence>
<dbReference type="InterPro" id="IPR003107">
    <property type="entry name" value="HAT"/>
</dbReference>
<evidence type="ECO:0000259" key="11">
    <source>
        <dbReference type="Pfam" id="PF23233"/>
    </source>
</evidence>
<dbReference type="InterPro" id="IPR056350">
    <property type="entry name" value="HAT_Syf1_central"/>
</dbReference>
<evidence type="ECO:0000313" key="13">
    <source>
        <dbReference type="Proteomes" id="UP000054495"/>
    </source>
</evidence>
<dbReference type="FunFam" id="1.25.40.10:FF:000023">
    <property type="entry name" value="Pre-mRNA-splicing factor SYF1"/>
    <property type="match status" value="1"/>
</dbReference>
<feature type="domain" description="Pre-mRNA-splicing factor Syf1-like N-terminal HAT-repeats" evidence="11">
    <location>
        <begin position="42"/>
        <end position="201"/>
    </location>
</feature>
<dbReference type="GO" id="GO:0071007">
    <property type="term" value="C:U2-type catalytic step 2 spliceosome"/>
    <property type="evidence" value="ECO:0007669"/>
    <property type="project" value="TreeGrafter"/>
</dbReference>
<accession>A0A0D6LH88</accession>
<evidence type="ECO:0000256" key="3">
    <source>
        <dbReference type="ARBA" id="ARBA00022664"/>
    </source>
</evidence>
<evidence type="ECO:0000256" key="4">
    <source>
        <dbReference type="ARBA" id="ARBA00022728"/>
    </source>
</evidence>
<keyword evidence="13" id="KW-1185">Reference proteome</keyword>
<comment type="similarity">
    <text evidence="2">Belongs to the crooked-neck family.</text>
</comment>
<feature type="region of interest" description="Disordered" evidence="8">
    <location>
        <begin position="1"/>
        <end position="35"/>
    </location>
</feature>
<dbReference type="PANTHER" id="PTHR11246">
    <property type="entry name" value="PRE-MRNA SPLICING FACTOR"/>
    <property type="match status" value="1"/>
</dbReference>
<dbReference type="Proteomes" id="UP000054495">
    <property type="component" value="Unassembled WGS sequence"/>
</dbReference>
<feature type="compositionally biased region" description="Basic and acidic residues" evidence="8">
    <location>
        <begin position="1"/>
        <end position="14"/>
    </location>
</feature>
<dbReference type="SUPFAM" id="SSF48452">
    <property type="entry name" value="TPR-like"/>
    <property type="match status" value="3"/>
</dbReference>
<evidence type="ECO:0000256" key="7">
    <source>
        <dbReference type="ARBA" id="ARBA00023242"/>
    </source>
</evidence>
<reference evidence="12 13" key="1">
    <citation type="submission" date="2013-05" db="EMBL/GenBank/DDBJ databases">
        <title>Draft genome of the parasitic nematode Anyclostoma ceylanicum.</title>
        <authorList>
            <person name="Mitreva M."/>
        </authorList>
    </citation>
    <scope>NUCLEOTIDE SEQUENCE [LARGE SCALE GENOMIC DNA]</scope>
</reference>
<dbReference type="AlphaFoldDB" id="A0A0D6LH88"/>
<dbReference type="Gene3D" id="1.25.40.430">
    <property type="match status" value="1"/>
</dbReference>
<dbReference type="InterPro" id="IPR055433">
    <property type="entry name" value="HAT_Syf1-like_N"/>
</dbReference>
<organism evidence="12 13">
    <name type="scientific">Ancylostoma ceylanicum</name>
    <dbReference type="NCBI Taxonomy" id="53326"/>
    <lineage>
        <taxon>Eukaryota</taxon>
        <taxon>Metazoa</taxon>
        <taxon>Ecdysozoa</taxon>
        <taxon>Nematoda</taxon>
        <taxon>Chromadorea</taxon>
        <taxon>Rhabditida</taxon>
        <taxon>Rhabditina</taxon>
        <taxon>Rhabditomorpha</taxon>
        <taxon>Strongyloidea</taxon>
        <taxon>Ancylostomatidae</taxon>
        <taxon>Ancylostomatinae</taxon>
        <taxon>Ancylostoma</taxon>
    </lineage>
</organism>
<comment type="subcellular location">
    <subcellularLocation>
        <location evidence="1">Nucleus</location>
    </subcellularLocation>
</comment>
<keyword evidence="5" id="KW-0677">Repeat</keyword>
<evidence type="ECO:0000256" key="6">
    <source>
        <dbReference type="ARBA" id="ARBA00023187"/>
    </source>
</evidence>
<dbReference type="Pfam" id="PF23231">
    <property type="entry name" value="HAT_Syf1_CNRKL1_C"/>
    <property type="match status" value="1"/>
</dbReference>
<dbReference type="FunFam" id="1.25.40.10:FF:001071">
    <property type="entry name" value="pre-mRNA-splicing factor SYF1-like"/>
    <property type="match status" value="1"/>
</dbReference>
<dbReference type="Gene3D" id="1.25.40.10">
    <property type="entry name" value="Tetratricopeptide repeat domain"/>
    <property type="match status" value="4"/>
</dbReference>
<dbReference type="InterPro" id="IPR045075">
    <property type="entry name" value="Syf1-like"/>
</dbReference>
<name>A0A0D6LH88_9BILA</name>
<dbReference type="GO" id="GO:0071014">
    <property type="term" value="C:post-mRNA release spliceosomal complex"/>
    <property type="evidence" value="ECO:0007669"/>
    <property type="project" value="TreeGrafter"/>
</dbReference>
<evidence type="ECO:0000256" key="8">
    <source>
        <dbReference type="SAM" id="MobiDB-lite"/>
    </source>
</evidence>
<evidence type="ECO:0000256" key="1">
    <source>
        <dbReference type="ARBA" id="ARBA00004123"/>
    </source>
</evidence>
<evidence type="ECO:0000259" key="9">
    <source>
        <dbReference type="Pfam" id="PF23220"/>
    </source>
</evidence>
<dbReference type="Pfam" id="PF23220">
    <property type="entry name" value="HAT_Syf1_M"/>
    <property type="match status" value="1"/>
</dbReference>
<protein>
    <submittedName>
        <fullName evidence="12">HAT repeat protein</fullName>
    </submittedName>
</protein>
<proteinExistence type="inferred from homology"/>
<dbReference type="InterPro" id="IPR055430">
    <property type="entry name" value="HAT_Syf1_CNRKL1_C"/>
</dbReference>
<dbReference type="PANTHER" id="PTHR11246:SF5">
    <property type="entry name" value="PRE-MRNA-SPLICING FACTOR SYF1"/>
    <property type="match status" value="1"/>
</dbReference>
<dbReference type="GO" id="GO:0000349">
    <property type="term" value="P:generation of catalytic spliceosome for first transesterification step"/>
    <property type="evidence" value="ECO:0007669"/>
    <property type="project" value="TreeGrafter"/>
</dbReference>
<dbReference type="GO" id="GO:0000974">
    <property type="term" value="C:Prp19 complex"/>
    <property type="evidence" value="ECO:0007669"/>
    <property type="project" value="TreeGrafter"/>
</dbReference>
<evidence type="ECO:0000313" key="12">
    <source>
        <dbReference type="EMBL" id="EPB71440.1"/>
    </source>
</evidence>
<dbReference type="Pfam" id="PF23233">
    <property type="entry name" value="HAT_Syf1_CNRKL1_N"/>
    <property type="match status" value="1"/>
</dbReference>